<reference evidence="5" key="1">
    <citation type="submission" date="2021-01" db="EMBL/GenBank/DDBJ databases">
        <title>Whole genome shotgun sequence of Planosporangium mesophilum NBRC 109066.</title>
        <authorList>
            <person name="Komaki H."/>
            <person name="Tamura T."/>
        </authorList>
    </citation>
    <scope>NUCLEOTIDE SEQUENCE</scope>
    <source>
        <strain evidence="5">NBRC 109066</strain>
    </source>
</reference>
<sequence>MQVPHRRRTVVRRPLNQPDGETPVVDDQTPAETDETPAETDETPIADDETPTADDEAPARKKAPAGGKRPGKTAKATKEAGPAASRQRRRPPLVVVCLTGALVAALAAAGITGYQWYSQRSVDQAHQEAMAAARQTTVNFVSVSAATVDRDLKRVTDGATGEFKDEFTRGAPQVRAAVVENNVDSRGTVLRTGLVSGDGDSAVVLVAVDATVKNVNAPQGRQSHYRIQVEVSKDAKSGRWLVSKLQFVG</sequence>
<keyword evidence="6" id="KW-1185">Reference proteome</keyword>
<dbReference type="EMBL" id="BOON01000051">
    <property type="protein sequence ID" value="GII25420.1"/>
    <property type="molecule type" value="Genomic_DNA"/>
</dbReference>
<evidence type="ECO:0000256" key="3">
    <source>
        <dbReference type="SAM" id="MobiDB-lite"/>
    </source>
</evidence>
<accession>A0A8J3TE14</accession>
<proteinExistence type="predicted"/>
<dbReference type="GO" id="GO:0016020">
    <property type="term" value="C:membrane"/>
    <property type="evidence" value="ECO:0007669"/>
    <property type="project" value="UniProtKB-SubCell"/>
</dbReference>
<evidence type="ECO:0008006" key="7">
    <source>
        <dbReference type="Google" id="ProtNLM"/>
    </source>
</evidence>
<evidence type="ECO:0000256" key="2">
    <source>
        <dbReference type="ARBA" id="ARBA00023136"/>
    </source>
</evidence>
<comment type="subcellular location">
    <subcellularLocation>
        <location evidence="1">Membrane</location>
    </subcellularLocation>
</comment>
<feature type="compositionally biased region" description="Basic residues" evidence="3">
    <location>
        <begin position="1"/>
        <end position="11"/>
    </location>
</feature>
<keyword evidence="4" id="KW-0812">Transmembrane</keyword>
<comment type="caution">
    <text evidence="5">The sequence shown here is derived from an EMBL/GenBank/DDBJ whole genome shotgun (WGS) entry which is preliminary data.</text>
</comment>
<evidence type="ECO:0000313" key="6">
    <source>
        <dbReference type="Proteomes" id="UP000599074"/>
    </source>
</evidence>
<evidence type="ECO:0000256" key="4">
    <source>
        <dbReference type="SAM" id="Phobius"/>
    </source>
</evidence>
<feature type="region of interest" description="Disordered" evidence="3">
    <location>
        <begin position="1"/>
        <end position="89"/>
    </location>
</feature>
<name>A0A8J3TE14_9ACTN</name>
<gene>
    <name evidence="5" type="ORF">Pme01_50170</name>
</gene>
<dbReference type="Proteomes" id="UP000599074">
    <property type="component" value="Unassembled WGS sequence"/>
</dbReference>
<organism evidence="5 6">
    <name type="scientific">Planosporangium mesophilum</name>
    <dbReference type="NCBI Taxonomy" id="689768"/>
    <lineage>
        <taxon>Bacteria</taxon>
        <taxon>Bacillati</taxon>
        <taxon>Actinomycetota</taxon>
        <taxon>Actinomycetes</taxon>
        <taxon>Micromonosporales</taxon>
        <taxon>Micromonosporaceae</taxon>
        <taxon>Planosporangium</taxon>
    </lineage>
</organism>
<protein>
    <recommendedName>
        <fullName evidence="7">Mce-associated membrane protein</fullName>
    </recommendedName>
</protein>
<keyword evidence="4" id="KW-1133">Transmembrane helix</keyword>
<dbReference type="PANTHER" id="PTHR37042:SF4">
    <property type="entry name" value="OUTER MEMBRANE PROTEIN RV1973"/>
    <property type="match status" value="1"/>
</dbReference>
<dbReference type="AlphaFoldDB" id="A0A8J3TE14"/>
<feature type="transmembrane region" description="Helical" evidence="4">
    <location>
        <begin position="93"/>
        <end position="117"/>
    </location>
</feature>
<feature type="compositionally biased region" description="Acidic residues" evidence="3">
    <location>
        <begin position="32"/>
        <end position="56"/>
    </location>
</feature>
<evidence type="ECO:0000256" key="1">
    <source>
        <dbReference type="ARBA" id="ARBA00004370"/>
    </source>
</evidence>
<dbReference type="PANTHER" id="PTHR37042">
    <property type="entry name" value="OUTER MEMBRANE PROTEIN RV1973"/>
    <property type="match status" value="1"/>
</dbReference>
<keyword evidence="2 4" id="KW-0472">Membrane</keyword>
<evidence type="ECO:0000313" key="5">
    <source>
        <dbReference type="EMBL" id="GII25420.1"/>
    </source>
</evidence>